<protein>
    <submittedName>
        <fullName evidence="2">Uncharacterized protein</fullName>
    </submittedName>
</protein>
<organism evidence="1 2">
    <name type="scientific">Danio rerio</name>
    <name type="common">Zebrafish</name>
    <name type="synonym">Brachydanio rerio</name>
    <dbReference type="NCBI Taxonomy" id="7955"/>
    <lineage>
        <taxon>Eukaryota</taxon>
        <taxon>Metazoa</taxon>
        <taxon>Chordata</taxon>
        <taxon>Craniata</taxon>
        <taxon>Vertebrata</taxon>
        <taxon>Euteleostomi</taxon>
        <taxon>Actinopterygii</taxon>
        <taxon>Neopterygii</taxon>
        <taxon>Teleostei</taxon>
        <taxon>Ostariophysi</taxon>
        <taxon>Cypriniformes</taxon>
        <taxon>Danionidae</taxon>
        <taxon>Danioninae</taxon>
        <taxon>Danio</taxon>
    </lineage>
</organism>
<reference evidence="2" key="1">
    <citation type="submission" date="2025-08" db="UniProtKB">
        <authorList>
            <consortium name="RefSeq"/>
        </authorList>
    </citation>
    <scope>IDENTIFICATION</scope>
    <source>
        <strain evidence="2">Tuebingen</strain>
        <tissue evidence="2">Fibroblasts and whole tissue</tissue>
    </source>
</reference>
<accession>A0AC58I6B8</accession>
<keyword evidence="1" id="KW-1185">Reference proteome</keyword>
<evidence type="ECO:0000313" key="1">
    <source>
        <dbReference type="Proteomes" id="UP000000437"/>
    </source>
</evidence>
<sequence length="769" mass="82891">MLFTVLGVVALFLRERNISSTVSGQDESFDRQEGVVTEPPVANSDGREIGDWCEESSLHLEEQINVQTEESSLEEPVDGQSEEPSLVEPDSVHGEEPSLVEPVSVHGEEQSLVEPDNVHGEEQSLVEPDSVHGEEPSLVEPVSVHGEEQSLVEPDSVHGEEQSLVEPVDGHSKDIASSSSSDDVPRYLFYAESSSSDDYPQEIYSAGSNCSSELTVSSYSSFFSAESGCGDDTSTNFESAESGCGDDTSTNFESAESGCGDDTSTNFESAESGCGDDTSTNFESAESGCGDDTSTNFESAESGCGDDTSTNFESAESGCGDDTSTNFESAESGCGDDTSTNFESAESGCGDDTSTNFESAESGCGDDTSTNFESAESGCGDDTSTNFESAESGCGDDTSTNFESAESGCGDDPSTNFESAESGCGDDPPPNVVSTESSCGDDPPPNVVSAEPGCSHYNPPNVVSAKPGCKEDVAQGATCQTEGAVPPQPEKLKDEDTHIIEINSQHYKIGAELGKGGFGTVFAGTRLEDGLQVAVKIVDSKTMRLIKVGGFEKPLPSEIALHYLATKGPRVKQIAELLDWKVEAERYIIVVERLIPSMNLREFLIDNKEDTPEDLVRKIMFNVTIAAHTCCQRGVFHSDIKLENLLINPETFEVKLIDFGCSVLLTKDCYHHYSGTRLFAPPEFLNTGRYHGEPATVWSLGILQFLLLFKKYPVVVDLFKLHNRDIEFARGSKECRDFICACLQLNINIRSKLHALRAHAWFKEENKEE</sequence>
<evidence type="ECO:0000313" key="2">
    <source>
        <dbReference type="RefSeq" id="XP_073789763.1"/>
    </source>
</evidence>
<dbReference type="Proteomes" id="UP000000437">
    <property type="component" value="Chromosome 20"/>
</dbReference>
<gene>
    <name evidence="2" type="primary">LOC798107</name>
</gene>
<name>A0AC58I6B8_DANRE</name>
<dbReference type="RefSeq" id="XP_073789763.1">
    <property type="nucleotide sequence ID" value="XM_073933662.1"/>
</dbReference>
<proteinExistence type="predicted"/>